<dbReference type="InterPro" id="IPR033985">
    <property type="entry name" value="SusD-like_N"/>
</dbReference>
<name>A0A2U1B535_9BACT</name>
<gene>
    <name evidence="8" type="ORF">C8E01_101114</name>
</gene>
<keyword evidence="5" id="KW-0998">Cell outer membrane</keyword>
<comment type="caution">
    <text evidence="8">The sequence shown here is derived from an EMBL/GenBank/DDBJ whole genome shotgun (WGS) entry which is preliminary data.</text>
</comment>
<feature type="domain" description="SusD-like N-terminal" evidence="7">
    <location>
        <begin position="26"/>
        <end position="223"/>
    </location>
</feature>
<dbReference type="InterPro" id="IPR012944">
    <property type="entry name" value="SusD_RagB_dom"/>
</dbReference>
<dbReference type="SUPFAM" id="SSF48452">
    <property type="entry name" value="TPR-like"/>
    <property type="match status" value="1"/>
</dbReference>
<evidence type="ECO:0000313" key="9">
    <source>
        <dbReference type="Proteomes" id="UP000245466"/>
    </source>
</evidence>
<evidence type="ECO:0000259" key="7">
    <source>
        <dbReference type="Pfam" id="PF14322"/>
    </source>
</evidence>
<dbReference type="InterPro" id="IPR011990">
    <property type="entry name" value="TPR-like_helical_dom_sf"/>
</dbReference>
<evidence type="ECO:0000256" key="1">
    <source>
        <dbReference type="ARBA" id="ARBA00004442"/>
    </source>
</evidence>
<dbReference type="PROSITE" id="PS51257">
    <property type="entry name" value="PROKAR_LIPOPROTEIN"/>
    <property type="match status" value="1"/>
</dbReference>
<evidence type="ECO:0000256" key="2">
    <source>
        <dbReference type="ARBA" id="ARBA00006275"/>
    </source>
</evidence>
<feature type="domain" description="RagB/SusD" evidence="6">
    <location>
        <begin position="324"/>
        <end position="612"/>
    </location>
</feature>
<proteinExistence type="inferred from homology"/>
<dbReference type="AlphaFoldDB" id="A0A2U1B535"/>
<dbReference type="RefSeq" id="WP_116541430.1">
    <property type="nucleotide sequence ID" value="NZ_QEKI01000001.1"/>
</dbReference>
<evidence type="ECO:0000313" key="8">
    <source>
        <dbReference type="EMBL" id="PVY43758.1"/>
    </source>
</evidence>
<evidence type="ECO:0000256" key="3">
    <source>
        <dbReference type="ARBA" id="ARBA00022729"/>
    </source>
</evidence>
<protein>
    <submittedName>
        <fullName evidence="8">Putative outer membrane starch-binding protein</fullName>
    </submittedName>
</protein>
<reference evidence="8 9" key="1">
    <citation type="submission" date="2018-04" db="EMBL/GenBank/DDBJ databases">
        <title>Genomic Encyclopedia of Type Strains, Phase IV (KMG-IV): sequencing the most valuable type-strain genomes for metagenomic binning, comparative biology and taxonomic classification.</title>
        <authorList>
            <person name="Goeker M."/>
        </authorList>
    </citation>
    <scope>NUCLEOTIDE SEQUENCE [LARGE SCALE GENOMIC DNA]</scope>
    <source>
        <strain evidence="8 9">DSM 100231</strain>
    </source>
</reference>
<dbReference type="Gene3D" id="1.25.40.390">
    <property type="match status" value="1"/>
</dbReference>
<keyword evidence="4" id="KW-0472">Membrane</keyword>
<keyword evidence="3" id="KW-0732">Signal</keyword>
<comment type="similarity">
    <text evidence="2">Belongs to the SusD family.</text>
</comment>
<evidence type="ECO:0000256" key="5">
    <source>
        <dbReference type="ARBA" id="ARBA00023237"/>
    </source>
</evidence>
<sequence length="663" mass="74260">MKRSLSNKLYAALAFLGFLGITSCNEFLDREPLSNVTPSNYLWSEEDLAAYTIGRYNFPTHGGFNVGTHGNDNHTDNQMSSGFATRWVPGEWRVPQSGGSWDFGQIRQTNYFLEVAVPRWKQNKITGNAVNVSHYIGEGYFLRAYEYFNKVQALGDFPIIKKTLPDQMEALVAASKRRPRNEVARFIIADLDSAIQLLRVSPPGGKNRISQHAALLLKSRVALHEATWLLYHKGTAHVPGGPNWPGAGKVENFNISIDSEIDYFLTQAMDASEKVADAVPLVNNTKDNGYNSSQNPYVTMFADADMTKYSEVLLWRKYDPSQGINHNVNHYINQNGGNTGFTRGLVDNFLMKNGLPIYAAGSEYQGDDYIATVKAERDNRLQLFMKAPGELRYTDRTNSDGSPILEGNPDIIGLAETRYVTGYAIKKGFSYLWSNSQGSMGSTGSIVFRAVEAYLNYMEASYLKEKAINGKAAQYWRAIRERAGVNPDFELTINATNIREEAKNDFAAYSAGNLLSDMTLYNIRRERRLELVAEGLRFFDLKRWRALDQLKTNPYIVEGFKVWGPMEEWYKNSDGTSKLIEAGTPGKTANVSKRSDSEYLRPYQVNLTTSNPIREGYSWAYAHYLEPIAVQHFIITGNAGDAGASAIYQNPGWPLQANAGAIE</sequence>
<dbReference type="Proteomes" id="UP000245466">
    <property type="component" value="Unassembled WGS sequence"/>
</dbReference>
<organism evidence="8 9">
    <name type="scientific">Pontibacter virosus</name>
    <dbReference type="NCBI Taxonomy" id="1765052"/>
    <lineage>
        <taxon>Bacteria</taxon>
        <taxon>Pseudomonadati</taxon>
        <taxon>Bacteroidota</taxon>
        <taxon>Cytophagia</taxon>
        <taxon>Cytophagales</taxon>
        <taxon>Hymenobacteraceae</taxon>
        <taxon>Pontibacter</taxon>
    </lineage>
</organism>
<dbReference type="Pfam" id="PF14322">
    <property type="entry name" value="SusD-like_3"/>
    <property type="match status" value="1"/>
</dbReference>
<evidence type="ECO:0000256" key="4">
    <source>
        <dbReference type="ARBA" id="ARBA00023136"/>
    </source>
</evidence>
<dbReference type="OrthoDB" id="5694214at2"/>
<dbReference type="GO" id="GO:0009279">
    <property type="term" value="C:cell outer membrane"/>
    <property type="evidence" value="ECO:0007669"/>
    <property type="project" value="UniProtKB-SubCell"/>
</dbReference>
<accession>A0A2U1B535</accession>
<dbReference type="EMBL" id="QEKI01000001">
    <property type="protein sequence ID" value="PVY43758.1"/>
    <property type="molecule type" value="Genomic_DNA"/>
</dbReference>
<comment type="subcellular location">
    <subcellularLocation>
        <location evidence="1">Cell outer membrane</location>
    </subcellularLocation>
</comment>
<dbReference type="Pfam" id="PF07980">
    <property type="entry name" value="SusD_RagB"/>
    <property type="match status" value="1"/>
</dbReference>
<keyword evidence="9" id="KW-1185">Reference proteome</keyword>
<evidence type="ECO:0000259" key="6">
    <source>
        <dbReference type="Pfam" id="PF07980"/>
    </source>
</evidence>